<name>A0ABV1JES6_9ACTN</name>
<dbReference type="EMBL" id="JBBNOP010000010">
    <property type="protein sequence ID" value="MEQ3363585.1"/>
    <property type="molecule type" value="Genomic_DNA"/>
</dbReference>
<evidence type="ECO:0000259" key="4">
    <source>
        <dbReference type="PROSITE" id="PS50977"/>
    </source>
</evidence>
<evidence type="ECO:0000313" key="6">
    <source>
        <dbReference type="Proteomes" id="UP001487305"/>
    </source>
</evidence>
<dbReference type="SUPFAM" id="SSF46689">
    <property type="entry name" value="Homeodomain-like"/>
    <property type="match status" value="1"/>
</dbReference>
<reference evidence="5 6" key="1">
    <citation type="submission" date="2024-04" db="EMBL/GenBank/DDBJ databases">
        <title>Human intestinal bacterial collection.</title>
        <authorList>
            <person name="Pauvert C."/>
            <person name="Hitch T.C.A."/>
            <person name="Clavel T."/>
        </authorList>
    </citation>
    <scope>NUCLEOTIDE SEQUENCE [LARGE SCALE GENOMIC DNA]</scope>
    <source>
        <strain evidence="5 6">CLA-KB-H42</strain>
    </source>
</reference>
<accession>A0ABV1JES6</accession>
<evidence type="ECO:0000256" key="3">
    <source>
        <dbReference type="SAM" id="Phobius"/>
    </source>
</evidence>
<feature type="domain" description="HTH tetR-type" evidence="4">
    <location>
        <begin position="11"/>
        <end position="71"/>
    </location>
</feature>
<keyword evidence="3" id="KW-0812">Transmembrane</keyword>
<dbReference type="Pfam" id="PF14278">
    <property type="entry name" value="TetR_C_8"/>
    <property type="match status" value="1"/>
</dbReference>
<dbReference type="InterPro" id="IPR039532">
    <property type="entry name" value="TetR_C_Firmicutes"/>
</dbReference>
<evidence type="ECO:0000256" key="1">
    <source>
        <dbReference type="ARBA" id="ARBA00023125"/>
    </source>
</evidence>
<sequence>MYIEPKDSRRRYTKQCLFDSFLQALEIKPVSEITVSEICDQAGISRKTFYKYYSDQFALLLAMQDDLFAGFERYVEQLPPNVFDMAPALVSFASDHRVIIRSAFENRGDGNFIDRVIAYLYHAYHDDWERANPHMSKQDVTFLFHYVVSGLVGIIRLWLFEEPDLTADEVAKKADYLMRLSTPTDEQG</sequence>
<dbReference type="RefSeq" id="WP_102373797.1">
    <property type="nucleotide sequence ID" value="NZ_JBBNOP010000010.1"/>
</dbReference>
<keyword evidence="3" id="KW-0472">Membrane</keyword>
<protein>
    <submittedName>
        <fullName evidence="5">TetR/AcrR family transcriptional regulator</fullName>
    </submittedName>
</protein>
<evidence type="ECO:0000313" key="5">
    <source>
        <dbReference type="EMBL" id="MEQ3363585.1"/>
    </source>
</evidence>
<feature type="transmembrane region" description="Helical" evidence="3">
    <location>
        <begin position="140"/>
        <end position="159"/>
    </location>
</feature>
<keyword evidence="1 2" id="KW-0238">DNA-binding</keyword>
<dbReference type="InterPro" id="IPR050624">
    <property type="entry name" value="HTH-type_Tx_Regulator"/>
</dbReference>
<dbReference type="InterPro" id="IPR009057">
    <property type="entry name" value="Homeodomain-like_sf"/>
</dbReference>
<organism evidence="5 6">
    <name type="scientific">Raoultibacter massiliensis</name>
    <dbReference type="NCBI Taxonomy" id="1852371"/>
    <lineage>
        <taxon>Bacteria</taxon>
        <taxon>Bacillati</taxon>
        <taxon>Actinomycetota</taxon>
        <taxon>Coriobacteriia</taxon>
        <taxon>Eggerthellales</taxon>
        <taxon>Eggerthellaceae</taxon>
        <taxon>Raoultibacter</taxon>
    </lineage>
</organism>
<comment type="caution">
    <text evidence="5">The sequence shown here is derived from an EMBL/GenBank/DDBJ whole genome shotgun (WGS) entry which is preliminary data.</text>
</comment>
<dbReference type="PROSITE" id="PS50977">
    <property type="entry name" value="HTH_TETR_2"/>
    <property type="match status" value="1"/>
</dbReference>
<proteinExistence type="predicted"/>
<dbReference type="PANTHER" id="PTHR43479">
    <property type="entry name" value="ACREF/ENVCD OPERON REPRESSOR-RELATED"/>
    <property type="match status" value="1"/>
</dbReference>
<feature type="DNA-binding region" description="H-T-H motif" evidence="2">
    <location>
        <begin position="34"/>
        <end position="53"/>
    </location>
</feature>
<keyword evidence="3" id="KW-1133">Transmembrane helix</keyword>
<dbReference type="Proteomes" id="UP001487305">
    <property type="component" value="Unassembled WGS sequence"/>
</dbReference>
<keyword evidence="6" id="KW-1185">Reference proteome</keyword>
<evidence type="ECO:0000256" key="2">
    <source>
        <dbReference type="PROSITE-ProRule" id="PRU00335"/>
    </source>
</evidence>
<dbReference type="PANTHER" id="PTHR43479:SF7">
    <property type="entry name" value="TETR-FAMILY TRANSCRIPTIONAL REGULATOR"/>
    <property type="match status" value="1"/>
</dbReference>
<dbReference type="Gene3D" id="1.10.357.10">
    <property type="entry name" value="Tetracycline Repressor, domain 2"/>
    <property type="match status" value="1"/>
</dbReference>
<gene>
    <name evidence="5" type="ORF">AAA083_11435</name>
</gene>
<dbReference type="InterPro" id="IPR001647">
    <property type="entry name" value="HTH_TetR"/>
</dbReference>